<sequence length="411" mass="44148">MPVLRKTLVVAVAIIAAGALMIVSFLAFSTWKSNVHQSNLAAFYATPEDFSQIPGTLLRWEPLGVDVADAKAYRLLYVTEDQQGKPAVAAGMAFIPDKEPDTPRPMVAYLEGTTGQGDACAPSRSPDPLHRVQNFLPEAMAQGWAVVAPDEYGVGTQGVQLYLIKEQEVRDTVNSIRALRSLPDALTGNDFAVYGYSQGGHSALWTGHLSKQFAPELDLVGVAAVAPAADLASIIDRQWDSVVGWGIGADVTRSWSIAYPDLPVDPFLTDAARDNFERIAESCTFGSFIEGTVRHDIFRQDFFADNPAENPMWAQALMEQTPPPYSAAVPIMLVQGTADQIVLAGPNANLQESWCAAGSTINALWLEGVDHINVAALAGPAVTGWIVDRFAGLTAPNTCSVPPPWSLITVE</sequence>
<dbReference type="InterPro" id="IPR005152">
    <property type="entry name" value="Lipase_secreted"/>
</dbReference>
<reference evidence="2" key="1">
    <citation type="submission" date="2020-05" db="EMBL/GenBank/DDBJ databases">
        <authorList>
            <person name="Chiriac C."/>
            <person name="Salcher M."/>
            <person name="Ghai R."/>
            <person name="Kavagutti S V."/>
        </authorList>
    </citation>
    <scope>NUCLEOTIDE SEQUENCE</scope>
</reference>
<dbReference type="PANTHER" id="PTHR34853:SF1">
    <property type="entry name" value="LIPASE 5"/>
    <property type="match status" value="1"/>
</dbReference>
<dbReference type="PANTHER" id="PTHR34853">
    <property type="match status" value="1"/>
</dbReference>
<proteinExistence type="predicted"/>
<dbReference type="Pfam" id="PF03583">
    <property type="entry name" value="LIP"/>
    <property type="match status" value="1"/>
</dbReference>
<dbReference type="EMBL" id="CAEZXZ010000098">
    <property type="protein sequence ID" value="CAB4706133.1"/>
    <property type="molecule type" value="Genomic_DNA"/>
</dbReference>
<dbReference type="EMBL" id="CAEZZA010000058">
    <property type="protein sequence ID" value="CAB4744595.1"/>
    <property type="molecule type" value="Genomic_DNA"/>
</dbReference>
<gene>
    <name evidence="2" type="ORF">UFOPK2625_00753</name>
    <name evidence="3" type="ORF">UFOPK2809_00559</name>
</gene>
<dbReference type="AlphaFoldDB" id="A0A6J6Q9I8"/>
<evidence type="ECO:0000313" key="2">
    <source>
        <dbReference type="EMBL" id="CAB4706133.1"/>
    </source>
</evidence>
<name>A0A6J6Q9I8_9ZZZZ</name>
<accession>A0A6J6Q9I8</accession>
<keyword evidence="1" id="KW-0812">Transmembrane</keyword>
<dbReference type="InterPro" id="IPR029058">
    <property type="entry name" value="AB_hydrolase_fold"/>
</dbReference>
<feature type="transmembrane region" description="Helical" evidence="1">
    <location>
        <begin position="7"/>
        <end position="31"/>
    </location>
</feature>
<evidence type="ECO:0000313" key="3">
    <source>
        <dbReference type="EMBL" id="CAB4744595.1"/>
    </source>
</evidence>
<evidence type="ECO:0000256" key="1">
    <source>
        <dbReference type="SAM" id="Phobius"/>
    </source>
</evidence>
<protein>
    <submittedName>
        <fullName evidence="2">Unannotated protein</fullName>
    </submittedName>
</protein>
<dbReference type="Gene3D" id="3.40.50.1820">
    <property type="entry name" value="alpha/beta hydrolase"/>
    <property type="match status" value="2"/>
</dbReference>
<dbReference type="GO" id="GO:0016042">
    <property type="term" value="P:lipid catabolic process"/>
    <property type="evidence" value="ECO:0007669"/>
    <property type="project" value="InterPro"/>
</dbReference>
<keyword evidence="1" id="KW-1133">Transmembrane helix</keyword>
<dbReference type="PIRSF" id="PIRSF029171">
    <property type="entry name" value="Esterase_LipA"/>
    <property type="match status" value="1"/>
</dbReference>
<keyword evidence="1" id="KW-0472">Membrane</keyword>
<dbReference type="SUPFAM" id="SSF53474">
    <property type="entry name" value="alpha/beta-Hydrolases"/>
    <property type="match status" value="1"/>
</dbReference>
<dbReference type="GO" id="GO:0004806">
    <property type="term" value="F:triacylglycerol lipase activity"/>
    <property type="evidence" value="ECO:0007669"/>
    <property type="project" value="InterPro"/>
</dbReference>
<organism evidence="2">
    <name type="scientific">freshwater metagenome</name>
    <dbReference type="NCBI Taxonomy" id="449393"/>
    <lineage>
        <taxon>unclassified sequences</taxon>
        <taxon>metagenomes</taxon>
        <taxon>ecological metagenomes</taxon>
    </lineage>
</organism>